<evidence type="ECO:0000313" key="2">
    <source>
        <dbReference type="Proteomes" id="UP000719412"/>
    </source>
</evidence>
<organism evidence="1 2">
    <name type="scientific">Tenebrio molitor</name>
    <name type="common">Yellow mealworm beetle</name>
    <dbReference type="NCBI Taxonomy" id="7067"/>
    <lineage>
        <taxon>Eukaryota</taxon>
        <taxon>Metazoa</taxon>
        <taxon>Ecdysozoa</taxon>
        <taxon>Arthropoda</taxon>
        <taxon>Hexapoda</taxon>
        <taxon>Insecta</taxon>
        <taxon>Pterygota</taxon>
        <taxon>Neoptera</taxon>
        <taxon>Endopterygota</taxon>
        <taxon>Coleoptera</taxon>
        <taxon>Polyphaga</taxon>
        <taxon>Cucujiformia</taxon>
        <taxon>Tenebrionidae</taxon>
        <taxon>Tenebrio</taxon>
    </lineage>
</organism>
<reference evidence="1" key="1">
    <citation type="journal article" date="2020" name="J Insects Food Feed">
        <title>The yellow mealworm (Tenebrio molitor) genome: a resource for the emerging insects as food and feed industry.</title>
        <authorList>
            <person name="Eriksson T."/>
            <person name="Andere A."/>
            <person name="Kelstrup H."/>
            <person name="Emery V."/>
            <person name="Picard C."/>
        </authorList>
    </citation>
    <scope>NUCLEOTIDE SEQUENCE</scope>
    <source>
        <strain evidence="1">Stoneville</strain>
        <tissue evidence="1">Whole head</tissue>
    </source>
</reference>
<comment type="caution">
    <text evidence="1">The sequence shown here is derived from an EMBL/GenBank/DDBJ whole genome shotgun (WGS) entry which is preliminary data.</text>
</comment>
<accession>A0A8J6HSC1</accession>
<dbReference type="AlphaFoldDB" id="A0A8J6HSC1"/>
<dbReference type="EMBL" id="JABDTM020013808">
    <property type="protein sequence ID" value="KAH0819752.1"/>
    <property type="molecule type" value="Genomic_DNA"/>
</dbReference>
<proteinExistence type="predicted"/>
<protein>
    <submittedName>
        <fullName evidence="1">Uncharacterized protein</fullName>
    </submittedName>
</protein>
<sequence>MIRAASVVPFTDLSPSRFEDVKVPLTGTVPVRPGRSSSRHEIIDNQYSSVPLVSAITCVNTFFFKMYFPTSVCSDICAIVPLAEYHPPPAPPMLEKVRLSSRDNYMRLE</sequence>
<gene>
    <name evidence="1" type="ORF">GEV33_003039</name>
</gene>
<keyword evidence="2" id="KW-1185">Reference proteome</keyword>
<dbReference type="Proteomes" id="UP000719412">
    <property type="component" value="Unassembled WGS sequence"/>
</dbReference>
<evidence type="ECO:0000313" key="1">
    <source>
        <dbReference type="EMBL" id="KAH0819752.1"/>
    </source>
</evidence>
<reference evidence="1" key="2">
    <citation type="submission" date="2021-08" db="EMBL/GenBank/DDBJ databases">
        <authorList>
            <person name="Eriksson T."/>
        </authorList>
    </citation>
    <scope>NUCLEOTIDE SEQUENCE</scope>
    <source>
        <strain evidence="1">Stoneville</strain>
        <tissue evidence="1">Whole head</tissue>
    </source>
</reference>
<name>A0A8J6HSC1_TENMO</name>